<comment type="caution">
    <text evidence="1">The sequence shown here is derived from an EMBL/GenBank/DDBJ whole genome shotgun (WGS) entry which is preliminary data.</text>
</comment>
<evidence type="ECO:0000313" key="1">
    <source>
        <dbReference type="EMBL" id="CAG8716204.1"/>
    </source>
</evidence>
<evidence type="ECO:0000313" key="2">
    <source>
        <dbReference type="Proteomes" id="UP000789901"/>
    </source>
</evidence>
<dbReference type="Proteomes" id="UP000789901">
    <property type="component" value="Unassembled WGS sequence"/>
</dbReference>
<name>A0ABN7V2Q5_GIGMA</name>
<keyword evidence="2" id="KW-1185">Reference proteome</keyword>
<gene>
    <name evidence="1" type="ORF">GMARGA_LOCUS13144</name>
</gene>
<proteinExistence type="predicted"/>
<dbReference type="EMBL" id="CAJVQB010008246">
    <property type="protein sequence ID" value="CAG8716204.1"/>
    <property type="molecule type" value="Genomic_DNA"/>
</dbReference>
<sequence length="133" mass="15516">MSILLKRLFYHSLHKDLSMALIPGMEFRDSRAQAFVFDRGGNVELSTVENIVDLFKLQKDGDLDFNSFPNEIRQEFDIAYMQLEFGENNTDIIDYGSYGMAENIPYDEITHIRQNHLKSQHIIQNLKTKLKSK</sequence>
<accession>A0ABN7V2Q5</accession>
<reference evidence="1 2" key="1">
    <citation type="submission" date="2021-06" db="EMBL/GenBank/DDBJ databases">
        <authorList>
            <person name="Kallberg Y."/>
            <person name="Tangrot J."/>
            <person name="Rosling A."/>
        </authorList>
    </citation>
    <scope>NUCLEOTIDE SEQUENCE [LARGE SCALE GENOMIC DNA]</scope>
    <source>
        <strain evidence="1 2">120-4 pot B 10/14</strain>
    </source>
</reference>
<protein>
    <submittedName>
        <fullName evidence="1">11247_t:CDS:1</fullName>
    </submittedName>
</protein>
<organism evidence="1 2">
    <name type="scientific">Gigaspora margarita</name>
    <dbReference type="NCBI Taxonomy" id="4874"/>
    <lineage>
        <taxon>Eukaryota</taxon>
        <taxon>Fungi</taxon>
        <taxon>Fungi incertae sedis</taxon>
        <taxon>Mucoromycota</taxon>
        <taxon>Glomeromycotina</taxon>
        <taxon>Glomeromycetes</taxon>
        <taxon>Diversisporales</taxon>
        <taxon>Gigasporaceae</taxon>
        <taxon>Gigaspora</taxon>
    </lineage>
</organism>